<evidence type="ECO:0000256" key="5">
    <source>
        <dbReference type="ARBA" id="ARBA00022840"/>
    </source>
</evidence>
<feature type="compositionally biased region" description="Polar residues" evidence="6">
    <location>
        <begin position="1092"/>
        <end position="1114"/>
    </location>
</feature>
<feature type="compositionally biased region" description="Low complexity" evidence="6">
    <location>
        <begin position="1181"/>
        <end position="1194"/>
    </location>
</feature>
<dbReference type="OrthoDB" id="63267at2759"/>
<keyword evidence="1" id="KW-0723">Serine/threonine-protein kinase</keyword>
<evidence type="ECO:0000313" key="8">
    <source>
        <dbReference type="EMBL" id="KIO27933.1"/>
    </source>
</evidence>
<feature type="compositionally biased region" description="Polar residues" evidence="6">
    <location>
        <begin position="806"/>
        <end position="841"/>
    </location>
</feature>
<keyword evidence="2" id="KW-0808">Transferase</keyword>
<dbReference type="GO" id="GO:0004674">
    <property type="term" value="F:protein serine/threonine kinase activity"/>
    <property type="evidence" value="ECO:0007669"/>
    <property type="project" value="UniProtKB-KW"/>
</dbReference>
<feature type="region of interest" description="Disordered" evidence="6">
    <location>
        <begin position="1024"/>
        <end position="1237"/>
    </location>
</feature>
<feature type="region of interest" description="Disordered" evidence="6">
    <location>
        <begin position="937"/>
        <end position="1010"/>
    </location>
</feature>
<evidence type="ECO:0000313" key="9">
    <source>
        <dbReference type="Proteomes" id="UP000054248"/>
    </source>
</evidence>
<feature type="region of interest" description="Disordered" evidence="6">
    <location>
        <begin position="461"/>
        <end position="481"/>
    </location>
</feature>
<dbReference type="PROSITE" id="PS51285">
    <property type="entry name" value="AGC_KINASE_CTER"/>
    <property type="match status" value="1"/>
</dbReference>
<evidence type="ECO:0000256" key="1">
    <source>
        <dbReference type="ARBA" id="ARBA00022527"/>
    </source>
</evidence>
<dbReference type="PANTHER" id="PTHR24351">
    <property type="entry name" value="RIBOSOMAL PROTEIN S6 KINASE"/>
    <property type="match status" value="1"/>
</dbReference>
<evidence type="ECO:0000256" key="4">
    <source>
        <dbReference type="ARBA" id="ARBA00022777"/>
    </source>
</evidence>
<protein>
    <recommendedName>
        <fullName evidence="7">AGC-kinase C-terminal domain-containing protein</fullName>
    </recommendedName>
</protein>
<evidence type="ECO:0000256" key="3">
    <source>
        <dbReference type="ARBA" id="ARBA00022741"/>
    </source>
</evidence>
<dbReference type="STRING" id="1051891.A0A0C3L2I5"/>
<accession>A0A0C3L2I5</accession>
<feature type="compositionally biased region" description="Acidic residues" evidence="6">
    <location>
        <begin position="760"/>
        <end position="777"/>
    </location>
</feature>
<name>A0A0C3L2I5_9AGAM</name>
<reference evidence="8 9" key="1">
    <citation type="submission" date="2014-04" db="EMBL/GenBank/DDBJ databases">
        <authorList>
            <consortium name="DOE Joint Genome Institute"/>
            <person name="Kuo A."/>
            <person name="Girlanda M."/>
            <person name="Perotto S."/>
            <person name="Kohler A."/>
            <person name="Nagy L.G."/>
            <person name="Floudas D."/>
            <person name="Copeland A."/>
            <person name="Barry K.W."/>
            <person name="Cichocki N."/>
            <person name="Veneault-Fourrey C."/>
            <person name="LaButti K."/>
            <person name="Lindquist E.A."/>
            <person name="Lipzen A."/>
            <person name="Lundell T."/>
            <person name="Morin E."/>
            <person name="Murat C."/>
            <person name="Sun H."/>
            <person name="Tunlid A."/>
            <person name="Henrissat B."/>
            <person name="Grigoriev I.V."/>
            <person name="Hibbett D.S."/>
            <person name="Martin F."/>
            <person name="Nordberg H.P."/>
            <person name="Cantor M.N."/>
            <person name="Hua S.X."/>
        </authorList>
    </citation>
    <scope>NUCLEOTIDE SEQUENCE [LARGE SCALE GENOMIC DNA]</scope>
    <source>
        <strain evidence="8 9">MUT 4182</strain>
    </source>
</reference>
<dbReference type="InterPro" id="IPR011009">
    <property type="entry name" value="Kinase-like_dom_sf"/>
</dbReference>
<dbReference type="GO" id="GO:0005524">
    <property type="term" value="F:ATP binding"/>
    <property type="evidence" value="ECO:0007669"/>
    <property type="project" value="UniProtKB-KW"/>
</dbReference>
<feature type="region of interest" description="Disordered" evidence="6">
    <location>
        <begin position="509"/>
        <end position="622"/>
    </location>
</feature>
<feature type="compositionally biased region" description="Acidic residues" evidence="6">
    <location>
        <begin position="692"/>
        <end position="703"/>
    </location>
</feature>
<dbReference type="Gene3D" id="3.30.200.20">
    <property type="entry name" value="Phosphorylase Kinase, domain 1"/>
    <property type="match status" value="1"/>
</dbReference>
<dbReference type="InterPro" id="IPR000961">
    <property type="entry name" value="AGC-kinase_C"/>
</dbReference>
<keyword evidence="4" id="KW-0418">Kinase</keyword>
<dbReference type="SMART" id="SM00133">
    <property type="entry name" value="S_TK_X"/>
    <property type="match status" value="1"/>
</dbReference>
<feature type="compositionally biased region" description="Low complexity" evidence="6">
    <location>
        <begin position="868"/>
        <end position="885"/>
    </location>
</feature>
<keyword evidence="3" id="KW-0547">Nucleotide-binding</keyword>
<feature type="compositionally biased region" description="Basic and acidic residues" evidence="6">
    <location>
        <begin position="704"/>
        <end position="727"/>
    </location>
</feature>
<reference evidence="9" key="2">
    <citation type="submission" date="2015-01" db="EMBL/GenBank/DDBJ databases">
        <title>Evolutionary Origins and Diversification of the Mycorrhizal Mutualists.</title>
        <authorList>
            <consortium name="DOE Joint Genome Institute"/>
            <consortium name="Mycorrhizal Genomics Consortium"/>
            <person name="Kohler A."/>
            <person name="Kuo A."/>
            <person name="Nagy L.G."/>
            <person name="Floudas D."/>
            <person name="Copeland A."/>
            <person name="Barry K.W."/>
            <person name="Cichocki N."/>
            <person name="Veneault-Fourrey C."/>
            <person name="LaButti K."/>
            <person name="Lindquist E.A."/>
            <person name="Lipzen A."/>
            <person name="Lundell T."/>
            <person name="Morin E."/>
            <person name="Murat C."/>
            <person name="Riley R."/>
            <person name="Ohm R."/>
            <person name="Sun H."/>
            <person name="Tunlid A."/>
            <person name="Henrissat B."/>
            <person name="Grigoriev I.V."/>
            <person name="Hibbett D.S."/>
            <person name="Martin F."/>
        </authorList>
    </citation>
    <scope>NUCLEOTIDE SEQUENCE [LARGE SCALE GENOMIC DNA]</scope>
    <source>
        <strain evidence="9">MUT 4182</strain>
    </source>
</reference>
<proteinExistence type="predicted"/>
<feature type="region of interest" description="Disordered" evidence="6">
    <location>
        <begin position="760"/>
        <end position="892"/>
    </location>
</feature>
<keyword evidence="5" id="KW-0067">ATP-binding</keyword>
<evidence type="ECO:0000256" key="6">
    <source>
        <dbReference type="SAM" id="MobiDB-lite"/>
    </source>
</evidence>
<gene>
    <name evidence="8" type="ORF">M407DRAFT_7045</name>
</gene>
<feature type="compositionally biased region" description="Basic and acidic residues" evidence="6">
    <location>
        <begin position="853"/>
        <end position="866"/>
    </location>
</feature>
<feature type="compositionally biased region" description="Low complexity" evidence="6">
    <location>
        <begin position="1050"/>
        <end position="1065"/>
    </location>
</feature>
<sequence>MPSVLNSISNSVKTSTTSNQPSLDSPSTPSSPPLSAIHPKKKFRTFGIASRSRSPAVHNGGPHSDTEDDWNHPVLITTGNESSTALGQRRHPSVTDTSFFESSAPNATNAGAVASSAASKKSQPPSTRSRASSMEVEEMKIDLVQADAVASQHQNKTPPANRSAARTNFRLIPQWGPWTVSVAETPTDPSVYNIYIKTPTHNYTLTRTQREIVELHSKSFGSSAELTLVHPSPSPSPVSITFLGINQIRDGFPTVTLPPFPLANVAIAPQTPLTPGGSNKRRSSFLHTLTRFANPTPNGKNNKRPSSSSGGGSGGVPQSPSTASGFPTPTSPPEITSDPLEDASMTADNALTAGSNVVTALAAYLTAVANDSKLRGSRPWKRFIRVRTDDLESVRVERAIKRVRSDLAAHTGNKSVSSISAAAKDMMSRKTMMDVGTGPSMLSLGPSFGVGDLGMAGLSADGGFQSEMDGESEGGASEKGAKTIGDDVTQKIPPVPPIPAHLINAGQHEKEATAKPTTTALDTSVGTTSKADKRVSSVMALQSAFSSDTDSLSKRNSVLQGFGSGTGSAPPTPTPGTAELPSSANKAAAETNPEDVELPPSPKGTSAELAGEDASFPEDRAMDQDTKSLIRGLLQRNPALRMSEPRVKRHPYFSMIDWDHVYYKRYIPPYIPPIDPSNASDTQNFDETFLEMEPTVDNDDPVSESEREKTEDEGGRTDGAESVRKAEGAVTDISSPTGDAKDVFDGYSFKGRQSVLIDEEDYEAYADEEEEGEDEELVEARKVTDALAARHQQPQQPAEPREDVSETGTIEQNKDSPSVQEAISATPSTSTVPESAVSASIVTDGESVVAPKAPKEERKQASESTERSSTIPSLTTGTTGTMSSSKELTESPTIAESFAQSVAAARLIAEGSFDEAVQAPLPLSPVLEAIDPTTGAIEEEPLSKPEVKAAPSTPVQQRTRGTRREKSGIPVLDRLRREEDEDATERDEDDWDLVEAPTMQERNGAKGLNLWQRGVVDRYRLAVFRKSGTSNNTPSRIPRSVSGATRDSQSVAAPEMSASPSPSQSKQKRGRTGGISLRKSTRDFLRAKSPAANFSTQSSTTSRASLAQSSNPSGVNGGLLTPSPSVPVAMTKPVPSLKSKSSALSRASVNSPPSSDQSVTDLRNQHAKSSADVSLSTPVKSPMSSRSPGMRSSPAVDEGDHPRPSNLKKMKKYTEQGAEKMFSLFGSPRHQNQQHHS</sequence>
<feature type="compositionally biased region" description="Low complexity" evidence="6">
    <location>
        <begin position="1133"/>
        <end position="1151"/>
    </location>
</feature>
<feature type="compositionally biased region" description="Polar residues" evidence="6">
    <location>
        <begin position="316"/>
        <end position="328"/>
    </location>
</feature>
<organism evidence="8 9">
    <name type="scientific">Tulasnella calospora MUT 4182</name>
    <dbReference type="NCBI Taxonomy" id="1051891"/>
    <lineage>
        <taxon>Eukaryota</taxon>
        <taxon>Fungi</taxon>
        <taxon>Dikarya</taxon>
        <taxon>Basidiomycota</taxon>
        <taxon>Agaricomycotina</taxon>
        <taxon>Agaricomycetes</taxon>
        <taxon>Cantharellales</taxon>
        <taxon>Tulasnellaceae</taxon>
        <taxon>Tulasnella</taxon>
    </lineage>
</organism>
<feature type="region of interest" description="Disordered" evidence="6">
    <location>
        <begin position="692"/>
        <end position="745"/>
    </location>
</feature>
<dbReference type="SUPFAM" id="SSF56112">
    <property type="entry name" value="Protein kinase-like (PK-like)"/>
    <property type="match status" value="1"/>
</dbReference>
<feature type="compositionally biased region" description="Polar residues" evidence="6">
    <location>
        <begin position="94"/>
        <end position="109"/>
    </location>
</feature>
<feature type="compositionally biased region" description="Polar residues" evidence="6">
    <location>
        <begin position="1152"/>
        <end position="1179"/>
    </location>
</feature>
<feature type="compositionally biased region" description="Polar residues" evidence="6">
    <location>
        <begin position="290"/>
        <end position="300"/>
    </location>
</feature>
<dbReference type="Proteomes" id="UP000054248">
    <property type="component" value="Unassembled WGS sequence"/>
</dbReference>
<feature type="compositionally biased region" description="Low complexity" evidence="6">
    <location>
        <begin position="110"/>
        <end position="126"/>
    </location>
</feature>
<dbReference type="Gene3D" id="1.10.510.10">
    <property type="entry name" value="Transferase(Phosphotransferase) domain 1"/>
    <property type="match status" value="1"/>
</dbReference>
<dbReference type="EMBL" id="KN823001">
    <property type="protein sequence ID" value="KIO27933.1"/>
    <property type="molecule type" value="Genomic_DNA"/>
</dbReference>
<evidence type="ECO:0000256" key="2">
    <source>
        <dbReference type="ARBA" id="ARBA00022679"/>
    </source>
</evidence>
<dbReference type="HOGENOM" id="CLU_007805_0_0_1"/>
<dbReference type="AlphaFoldDB" id="A0A0C3L2I5"/>
<feature type="compositionally biased region" description="Basic and acidic residues" evidence="6">
    <location>
        <begin position="962"/>
        <end position="978"/>
    </location>
</feature>
<feature type="region of interest" description="Disordered" evidence="6">
    <location>
        <begin position="1"/>
        <end position="134"/>
    </location>
</feature>
<feature type="compositionally biased region" description="Acidic residues" evidence="6">
    <location>
        <begin position="979"/>
        <end position="993"/>
    </location>
</feature>
<feature type="region of interest" description="Disordered" evidence="6">
    <location>
        <begin position="290"/>
        <end position="341"/>
    </location>
</feature>
<feature type="domain" description="AGC-kinase C-terminal" evidence="7">
    <location>
        <begin position="654"/>
        <end position="759"/>
    </location>
</feature>
<evidence type="ECO:0000259" key="7">
    <source>
        <dbReference type="PROSITE" id="PS51285"/>
    </source>
</evidence>
<keyword evidence="9" id="KW-1185">Reference proteome</keyword>
<feature type="compositionally biased region" description="Polar residues" evidence="6">
    <location>
        <begin position="77"/>
        <end position="86"/>
    </location>
</feature>
<feature type="compositionally biased region" description="Polar residues" evidence="6">
    <location>
        <begin position="1"/>
        <end position="20"/>
    </location>
</feature>
<feature type="compositionally biased region" description="Polar residues" evidence="6">
    <location>
        <begin position="539"/>
        <end position="559"/>
    </location>
</feature>